<evidence type="ECO:0000313" key="2">
    <source>
        <dbReference type="EMBL" id="GFH13591.1"/>
    </source>
</evidence>
<evidence type="ECO:0000313" key="3">
    <source>
        <dbReference type="Proteomes" id="UP000485058"/>
    </source>
</evidence>
<evidence type="ECO:0000256" key="1">
    <source>
        <dbReference type="SAM" id="MobiDB-lite"/>
    </source>
</evidence>
<organism evidence="2 3">
    <name type="scientific">Haematococcus lacustris</name>
    <name type="common">Green alga</name>
    <name type="synonym">Haematococcus pluvialis</name>
    <dbReference type="NCBI Taxonomy" id="44745"/>
    <lineage>
        <taxon>Eukaryota</taxon>
        <taxon>Viridiplantae</taxon>
        <taxon>Chlorophyta</taxon>
        <taxon>core chlorophytes</taxon>
        <taxon>Chlorophyceae</taxon>
        <taxon>CS clade</taxon>
        <taxon>Chlamydomonadales</taxon>
        <taxon>Haematococcaceae</taxon>
        <taxon>Haematococcus</taxon>
    </lineage>
</organism>
<sequence>MSRRQRQLQEEQGEEQQEEQQEGQQGPAAGVESPEDEEGWMMGEEELQALLSRQRVGGRGGVGSRLEQTGPYLPSGMTR</sequence>
<feature type="region of interest" description="Disordered" evidence="1">
    <location>
        <begin position="1"/>
        <end position="79"/>
    </location>
</feature>
<reference evidence="2 3" key="1">
    <citation type="submission" date="2020-02" db="EMBL/GenBank/DDBJ databases">
        <title>Draft genome sequence of Haematococcus lacustris strain NIES-144.</title>
        <authorList>
            <person name="Morimoto D."/>
            <person name="Nakagawa S."/>
            <person name="Yoshida T."/>
            <person name="Sawayama S."/>
        </authorList>
    </citation>
    <scope>NUCLEOTIDE SEQUENCE [LARGE SCALE GENOMIC DNA]</scope>
    <source>
        <strain evidence="2 3">NIES-144</strain>
    </source>
</reference>
<dbReference type="Proteomes" id="UP000485058">
    <property type="component" value="Unassembled WGS sequence"/>
</dbReference>
<comment type="caution">
    <text evidence="2">The sequence shown here is derived from an EMBL/GenBank/DDBJ whole genome shotgun (WGS) entry which is preliminary data.</text>
</comment>
<protein>
    <submittedName>
        <fullName evidence="2">Uncharacterized protein</fullName>
    </submittedName>
</protein>
<feature type="compositionally biased region" description="Acidic residues" evidence="1">
    <location>
        <begin position="33"/>
        <end position="47"/>
    </location>
</feature>
<accession>A0A699YVK4</accession>
<proteinExistence type="predicted"/>
<name>A0A699YVK4_HAELA</name>
<feature type="compositionally biased region" description="Acidic residues" evidence="1">
    <location>
        <begin position="11"/>
        <end position="21"/>
    </location>
</feature>
<dbReference type="EMBL" id="BLLF01000630">
    <property type="protein sequence ID" value="GFH13591.1"/>
    <property type="molecule type" value="Genomic_DNA"/>
</dbReference>
<keyword evidence="3" id="KW-1185">Reference proteome</keyword>
<gene>
    <name evidence="2" type="ORF">HaLaN_09512</name>
</gene>
<dbReference type="AlphaFoldDB" id="A0A699YVK4"/>